<proteinExistence type="predicted"/>
<gene>
    <name evidence="2" type="ORF">TBRA_LOCUS11244</name>
</gene>
<dbReference type="EMBL" id="CADCXV010000964">
    <property type="protein sequence ID" value="CAB0039503.1"/>
    <property type="molecule type" value="Genomic_DNA"/>
</dbReference>
<name>A0A6H5IRJ3_9HYME</name>
<accession>A0A6H5IRJ3</accession>
<evidence type="ECO:0000313" key="2">
    <source>
        <dbReference type="EMBL" id="CAB0039503.1"/>
    </source>
</evidence>
<protein>
    <submittedName>
        <fullName evidence="2">Uncharacterized protein</fullName>
    </submittedName>
</protein>
<feature type="region of interest" description="Disordered" evidence="1">
    <location>
        <begin position="104"/>
        <end position="192"/>
    </location>
</feature>
<reference evidence="2 3" key="1">
    <citation type="submission" date="2020-02" db="EMBL/GenBank/DDBJ databases">
        <authorList>
            <person name="Ferguson B K."/>
        </authorList>
    </citation>
    <scope>NUCLEOTIDE SEQUENCE [LARGE SCALE GENOMIC DNA]</scope>
</reference>
<organism evidence="2 3">
    <name type="scientific">Trichogramma brassicae</name>
    <dbReference type="NCBI Taxonomy" id="86971"/>
    <lineage>
        <taxon>Eukaryota</taxon>
        <taxon>Metazoa</taxon>
        <taxon>Ecdysozoa</taxon>
        <taxon>Arthropoda</taxon>
        <taxon>Hexapoda</taxon>
        <taxon>Insecta</taxon>
        <taxon>Pterygota</taxon>
        <taxon>Neoptera</taxon>
        <taxon>Endopterygota</taxon>
        <taxon>Hymenoptera</taxon>
        <taxon>Apocrita</taxon>
        <taxon>Proctotrupomorpha</taxon>
        <taxon>Chalcidoidea</taxon>
        <taxon>Trichogrammatidae</taxon>
        <taxon>Trichogramma</taxon>
    </lineage>
</organism>
<keyword evidence="3" id="KW-1185">Reference proteome</keyword>
<evidence type="ECO:0000313" key="3">
    <source>
        <dbReference type="Proteomes" id="UP000479190"/>
    </source>
</evidence>
<feature type="compositionally biased region" description="Basic and acidic residues" evidence="1">
    <location>
        <begin position="128"/>
        <end position="156"/>
    </location>
</feature>
<sequence length="271" mass="31123">MTLRPLDSLLPHTPQHTTYLKTALTFATVLKHNENYKYIINIYDLNNLCVDDLSVEEEKKSYTSPVRMCGSKSQRITAVPSREEIMKTETVTCKNINARADDDRAEKYTKQGKTATETRITRDDEENEPRPRREIRETTTRRRDRAATETRSTRDDNDYDEDNPRPGGKIHEGRTTRRERRRLHGDREKYSPETTTIGQANLVTRLVMDNSTGSLFKVYFELGKIGVSKKFLAGFNKLVMPVIGRPFETLNSIISVIGWFWATPGTATTTQ</sequence>
<evidence type="ECO:0000256" key="1">
    <source>
        <dbReference type="SAM" id="MobiDB-lite"/>
    </source>
</evidence>
<dbReference type="AlphaFoldDB" id="A0A6H5IRJ3"/>
<dbReference type="Proteomes" id="UP000479190">
    <property type="component" value="Unassembled WGS sequence"/>
</dbReference>